<keyword evidence="6" id="KW-0449">Lipoprotein</keyword>
<evidence type="ECO:0000256" key="3">
    <source>
        <dbReference type="ARBA" id="ARBA00022729"/>
    </source>
</evidence>
<proteinExistence type="inferred from homology"/>
<dbReference type="AlphaFoldDB" id="A0A378LX44"/>
<name>A0A378LX44_9GAMM</name>
<keyword evidence="4" id="KW-0472">Membrane</keyword>
<dbReference type="PROSITE" id="PS51257">
    <property type="entry name" value="PROKAR_LIPOPROTEIN"/>
    <property type="match status" value="1"/>
</dbReference>
<dbReference type="Pfam" id="PF08085">
    <property type="entry name" value="Entericidin"/>
    <property type="match status" value="1"/>
</dbReference>
<keyword evidence="3" id="KW-0732">Signal</keyword>
<organism evidence="7 8">
    <name type="scientific">Legionella wadsworthii</name>
    <dbReference type="NCBI Taxonomy" id="28088"/>
    <lineage>
        <taxon>Bacteria</taxon>
        <taxon>Pseudomonadati</taxon>
        <taxon>Pseudomonadota</taxon>
        <taxon>Gammaproteobacteria</taxon>
        <taxon>Legionellales</taxon>
        <taxon>Legionellaceae</taxon>
        <taxon>Legionella</taxon>
    </lineage>
</organism>
<evidence type="ECO:0000313" key="8">
    <source>
        <dbReference type="Proteomes" id="UP000255297"/>
    </source>
</evidence>
<keyword evidence="5" id="KW-0564">Palmitate</keyword>
<dbReference type="GO" id="GO:0016020">
    <property type="term" value="C:membrane"/>
    <property type="evidence" value="ECO:0007669"/>
    <property type="project" value="InterPro"/>
</dbReference>
<gene>
    <name evidence="7" type="primary">ecnA</name>
    <name evidence="7" type="ORF">NCTC11532_02568</name>
</gene>
<evidence type="ECO:0000256" key="6">
    <source>
        <dbReference type="ARBA" id="ARBA00023288"/>
    </source>
</evidence>
<dbReference type="Proteomes" id="UP000255297">
    <property type="component" value="Unassembled WGS sequence"/>
</dbReference>
<comment type="similarity">
    <text evidence="1">Belongs to the EcnA/EcnB lipoprotein family.</text>
</comment>
<evidence type="ECO:0000256" key="5">
    <source>
        <dbReference type="ARBA" id="ARBA00023139"/>
    </source>
</evidence>
<protein>
    <submittedName>
        <fullName evidence="7">Entericidin A</fullName>
    </submittedName>
</protein>
<evidence type="ECO:0000256" key="2">
    <source>
        <dbReference type="ARBA" id="ARBA00022475"/>
    </source>
</evidence>
<evidence type="ECO:0000256" key="1">
    <source>
        <dbReference type="ARBA" id="ARBA00010296"/>
    </source>
</evidence>
<dbReference type="EMBL" id="UGPB01000001">
    <property type="protein sequence ID" value="STY30802.1"/>
    <property type="molecule type" value="Genomic_DNA"/>
</dbReference>
<dbReference type="RefSeq" id="WP_242601883.1">
    <property type="nucleotide sequence ID" value="NZ_CAAAIS010000004.1"/>
</dbReference>
<dbReference type="GO" id="GO:0009636">
    <property type="term" value="P:response to toxic substance"/>
    <property type="evidence" value="ECO:0007669"/>
    <property type="project" value="InterPro"/>
</dbReference>
<accession>A0A378LX44</accession>
<reference evidence="7 8" key="1">
    <citation type="submission" date="2018-06" db="EMBL/GenBank/DDBJ databases">
        <authorList>
            <consortium name="Pathogen Informatics"/>
            <person name="Doyle S."/>
        </authorList>
    </citation>
    <scope>NUCLEOTIDE SEQUENCE [LARGE SCALE GENOMIC DNA]</scope>
    <source>
        <strain evidence="7 8">NCTC11532</strain>
    </source>
</reference>
<dbReference type="InterPro" id="IPR012556">
    <property type="entry name" value="Entericidin"/>
</dbReference>
<dbReference type="STRING" id="1122170.GCA_000701265_02488"/>
<evidence type="ECO:0000313" key="7">
    <source>
        <dbReference type="EMBL" id="STY30802.1"/>
    </source>
</evidence>
<evidence type="ECO:0000256" key="4">
    <source>
        <dbReference type="ARBA" id="ARBA00023136"/>
    </source>
</evidence>
<sequence length="46" mass="4928">MMNILKKIIMIGFCISTIGILSSCGTVHGFGKDVSTVGKDIQRASR</sequence>
<keyword evidence="8" id="KW-1185">Reference proteome</keyword>
<keyword evidence="2" id="KW-1003">Cell membrane</keyword>